<dbReference type="EMBL" id="MU394316">
    <property type="protein sequence ID" value="KAI6086345.1"/>
    <property type="molecule type" value="Genomic_DNA"/>
</dbReference>
<keyword evidence="1" id="KW-0378">Hydrolase</keyword>
<name>A0ACC0D1C2_9PEZI</name>
<protein>
    <submittedName>
        <fullName evidence="1">Glycoside hydrolase family 93 protein</fullName>
    </submittedName>
</protein>
<gene>
    <name evidence="1" type="ORF">F4821DRAFT_238537</name>
</gene>
<dbReference type="Proteomes" id="UP001497680">
    <property type="component" value="Unassembled WGS sequence"/>
</dbReference>
<proteinExistence type="predicted"/>
<evidence type="ECO:0000313" key="2">
    <source>
        <dbReference type="Proteomes" id="UP001497680"/>
    </source>
</evidence>
<evidence type="ECO:0000313" key="1">
    <source>
        <dbReference type="EMBL" id="KAI6086345.1"/>
    </source>
</evidence>
<keyword evidence="2" id="KW-1185">Reference proteome</keyword>
<accession>A0ACC0D1C2</accession>
<reference evidence="1 2" key="1">
    <citation type="journal article" date="2022" name="New Phytol.">
        <title>Ecological generalism drives hyperdiversity of secondary metabolite gene clusters in xylarialean endophytes.</title>
        <authorList>
            <person name="Franco M.E.E."/>
            <person name="Wisecaver J.H."/>
            <person name="Arnold A.E."/>
            <person name="Ju Y.M."/>
            <person name="Slot J.C."/>
            <person name="Ahrendt S."/>
            <person name="Moore L.P."/>
            <person name="Eastman K.E."/>
            <person name="Scott K."/>
            <person name="Konkel Z."/>
            <person name="Mondo S.J."/>
            <person name="Kuo A."/>
            <person name="Hayes R.D."/>
            <person name="Haridas S."/>
            <person name="Andreopoulos B."/>
            <person name="Riley R."/>
            <person name="LaButti K."/>
            <person name="Pangilinan J."/>
            <person name="Lipzen A."/>
            <person name="Amirebrahimi M."/>
            <person name="Yan J."/>
            <person name="Adam C."/>
            <person name="Keymanesh K."/>
            <person name="Ng V."/>
            <person name="Louie K."/>
            <person name="Northen T."/>
            <person name="Drula E."/>
            <person name="Henrissat B."/>
            <person name="Hsieh H.M."/>
            <person name="Youens-Clark K."/>
            <person name="Lutzoni F."/>
            <person name="Miadlikowska J."/>
            <person name="Eastwood D.C."/>
            <person name="Hamelin R.C."/>
            <person name="Grigoriev I.V."/>
            <person name="U'Ren J.M."/>
        </authorList>
    </citation>
    <scope>NUCLEOTIDE SEQUENCE [LARGE SCALE GENOMIC DNA]</scope>
    <source>
        <strain evidence="1 2">ER1909</strain>
    </source>
</reference>
<comment type="caution">
    <text evidence="1">The sequence shown here is derived from an EMBL/GenBank/DDBJ whole genome shotgun (WGS) entry which is preliminary data.</text>
</comment>
<sequence>MAGRLTQKILGHLGPLLSGDPAASNHNDQRPITAPARWTIDANETILHPTGGTYPRLCRLADGGLLCLTTGFQGPGGREHVLQVSRSLDGGRTFVPHGEIARGTGDLDNGFLIEVPTSEPSTTIGSTFSSSTTTATSSNNSVILAAFRNHERAPGHAPTHFRITVCRSEDGGRSWRFASTAAEQSAAHSRGLGLWEPFLRLGGAGGRQVQLTYSRELAHNDQETFRVDSADGGASWSSPARCLRCHPPHERLRDGMQGIVDVQDLAVEAKGMRALVVVFETTRHGTFSVEYAVSYDDGLTWGSRGEVYRPRPGRNAGAPQIASVGDGLAVVFMTDEEAEEPAWPKKAAIKAVFADGLNGGRIHWSRPSLINKAPSFWPGIATVADDEVMAVYEHGGKPIGKRIRRE</sequence>
<organism evidence="1 2">
    <name type="scientific">Hypoxylon rubiginosum</name>
    <dbReference type="NCBI Taxonomy" id="110542"/>
    <lineage>
        <taxon>Eukaryota</taxon>
        <taxon>Fungi</taxon>
        <taxon>Dikarya</taxon>
        <taxon>Ascomycota</taxon>
        <taxon>Pezizomycotina</taxon>
        <taxon>Sordariomycetes</taxon>
        <taxon>Xylariomycetidae</taxon>
        <taxon>Xylariales</taxon>
        <taxon>Hypoxylaceae</taxon>
        <taxon>Hypoxylon</taxon>
    </lineage>
</organism>